<proteinExistence type="predicted"/>
<dbReference type="Proteomes" id="UP000238049">
    <property type="component" value="Unassembled WGS sequence"/>
</dbReference>
<gene>
    <name evidence="1" type="ORF">XarbCFBP7409_11270</name>
</gene>
<protein>
    <submittedName>
        <fullName evidence="1">Uncharacterized protein</fullName>
    </submittedName>
</protein>
<dbReference type="RefSeq" id="WP_104563775.1">
    <property type="nucleotide sequence ID" value="NZ_MDSK01000027.1"/>
</dbReference>
<evidence type="ECO:0000313" key="1">
    <source>
        <dbReference type="EMBL" id="PPT99167.1"/>
    </source>
</evidence>
<dbReference type="AlphaFoldDB" id="A0A2S7A0N1"/>
<sequence length="141" mass="15682">MSTASPHPQDESGIEWTDAVSDKGIPYQVGFRDSSQQTVQADAAGEAAKKDFGIAVAWPLTDNNWTDTTAEVKSIAAIPRYSLGAYGGTWAYILYFSNTEHYDYYFYDKTGDSYQVNTYRNGDHYVRYNSSDPAIAFIKGS</sequence>
<name>A0A2S7A0N1_9XANT</name>
<accession>A0A2S7A0N1</accession>
<evidence type="ECO:0000313" key="2">
    <source>
        <dbReference type="Proteomes" id="UP000238049"/>
    </source>
</evidence>
<comment type="caution">
    <text evidence="1">The sequence shown here is derived from an EMBL/GenBank/DDBJ whole genome shotgun (WGS) entry which is preliminary data.</text>
</comment>
<organism evidence="1 2">
    <name type="scientific">Xanthomonas arboricola pv. guizotiae</name>
    <dbReference type="NCBI Taxonomy" id="487867"/>
    <lineage>
        <taxon>Bacteria</taxon>
        <taxon>Pseudomonadati</taxon>
        <taxon>Pseudomonadota</taxon>
        <taxon>Gammaproteobacteria</taxon>
        <taxon>Lysobacterales</taxon>
        <taxon>Lysobacteraceae</taxon>
        <taxon>Xanthomonas</taxon>
    </lineage>
</organism>
<dbReference type="EMBL" id="MDSL01000021">
    <property type="protein sequence ID" value="PPT99167.1"/>
    <property type="molecule type" value="Genomic_DNA"/>
</dbReference>
<reference evidence="1 2" key="1">
    <citation type="submission" date="2016-08" db="EMBL/GenBank/DDBJ databases">
        <title>Evolution of the type three secretion system and type three effector repertoires in Xanthomonas.</title>
        <authorList>
            <person name="Merda D."/>
            <person name="Briand M."/>
            <person name="Bosis E."/>
            <person name="Rousseau C."/>
            <person name="Portier P."/>
            <person name="Jacques M.-A."/>
            <person name="Fischer-Le Saux M."/>
        </authorList>
    </citation>
    <scope>NUCLEOTIDE SEQUENCE [LARGE SCALE GENOMIC DNA]</scope>
    <source>
        <strain evidence="1 2">CFBP 7409</strain>
    </source>
</reference>